<accession>A0A2N3PIW9</accession>
<dbReference type="InterPro" id="IPR017854">
    <property type="entry name" value="Metalthion_dom_sf"/>
</dbReference>
<dbReference type="NCBIfam" id="NF041023">
    <property type="entry name" value="PP0621_fam"/>
    <property type="match status" value="1"/>
</dbReference>
<keyword evidence="3" id="KW-0812">Transmembrane</keyword>
<evidence type="ECO:0000256" key="1">
    <source>
        <dbReference type="ARBA" id="ARBA00022723"/>
    </source>
</evidence>
<keyword evidence="3" id="KW-1133">Transmembrane helix</keyword>
<keyword evidence="1" id="KW-0479">Metal-binding</keyword>
<keyword evidence="2" id="KW-0480">Metal-thiolate cluster</keyword>
<dbReference type="EMBL" id="MBPK01000040">
    <property type="protein sequence ID" value="PKT80871.1"/>
    <property type="molecule type" value="Genomic_DNA"/>
</dbReference>
<protein>
    <recommendedName>
        <fullName evidence="6">Prokaryotic metallothionein family protein</fullName>
    </recommendedName>
</protein>
<dbReference type="Gene3D" id="2.30.170.10">
    <property type="match status" value="1"/>
</dbReference>
<organism evidence="4 5">
    <name type="scientific">Helicobacter winghamensis</name>
    <dbReference type="NCBI Taxonomy" id="157268"/>
    <lineage>
        <taxon>Bacteria</taxon>
        <taxon>Pseudomonadati</taxon>
        <taxon>Campylobacterota</taxon>
        <taxon>Epsilonproteobacteria</taxon>
        <taxon>Campylobacterales</taxon>
        <taxon>Helicobacteraceae</taxon>
        <taxon>Helicobacter</taxon>
    </lineage>
</organism>
<evidence type="ECO:0000256" key="3">
    <source>
        <dbReference type="SAM" id="Phobius"/>
    </source>
</evidence>
<dbReference type="SUPFAM" id="SSF57868">
    <property type="entry name" value="Metallothionein"/>
    <property type="match status" value="1"/>
</dbReference>
<dbReference type="Proteomes" id="UP000233350">
    <property type="component" value="Unassembled WGS sequence"/>
</dbReference>
<dbReference type="GO" id="GO:0046872">
    <property type="term" value="F:metal ion binding"/>
    <property type="evidence" value="ECO:0007669"/>
    <property type="project" value="UniProtKB-KW"/>
</dbReference>
<gene>
    <name evidence="4" type="ORF">BCM31_02615</name>
</gene>
<comment type="caution">
    <text evidence="4">The sequence shown here is derived from an EMBL/GenBank/DDBJ whole genome shotgun (WGS) entry which is preliminary data.</text>
</comment>
<sequence>MLKWIIFILCIIGIYFFFFRKPTQKRNKQNKQDSIMLECTKCGTYVSTDEAIIQDGKYFCSKECAQC</sequence>
<name>A0A2N3PIW9_9HELI</name>
<dbReference type="InterPro" id="IPR049708">
    <property type="entry name" value="PP0621-like"/>
</dbReference>
<keyword evidence="3" id="KW-0472">Membrane</keyword>
<dbReference type="RefSeq" id="WP_040498229.1">
    <property type="nucleotide sequence ID" value="NZ_CABKOI010000021.1"/>
</dbReference>
<dbReference type="OrthoDB" id="5356091at2"/>
<evidence type="ECO:0008006" key="6">
    <source>
        <dbReference type="Google" id="ProtNLM"/>
    </source>
</evidence>
<evidence type="ECO:0000256" key="2">
    <source>
        <dbReference type="ARBA" id="ARBA00022851"/>
    </source>
</evidence>
<dbReference type="AlphaFoldDB" id="A0A2N3PIW9"/>
<keyword evidence="5" id="KW-1185">Reference proteome</keyword>
<feature type="transmembrane region" description="Helical" evidence="3">
    <location>
        <begin position="6"/>
        <end position="23"/>
    </location>
</feature>
<reference evidence="4 5" key="1">
    <citation type="submission" date="2016-07" db="EMBL/GenBank/DDBJ databases">
        <title>Detection of Helicobacter winghamensis from caecal content of red fox (Vulpes vulpes).</title>
        <authorList>
            <person name="Zanoni R.G."/>
            <person name="Florio D."/>
            <person name="Caffara M."/>
            <person name="Renzi M."/>
            <person name="Parisi A."/>
            <person name="Pasquali F."/>
            <person name="Manfreda G."/>
        </authorList>
    </citation>
    <scope>NUCLEOTIDE SEQUENCE [LARGE SCALE GENOMIC DNA]</scope>
    <source>
        <strain evidence="4 5">295_13</strain>
    </source>
</reference>
<dbReference type="GeneID" id="97289587"/>
<evidence type="ECO:0000313" key="4">
    <source>
        <dbReference type="EMBL" id="PKT80871.1"/>
    </source>
</evidence>
<evidence type="ECO:0000313" key="5">
    <source>
        <dbReference type="Proteomes" id="UP000233350"/>
    </source>
</evidence>
<proteinExistence type="predicted"/>